<reference evidence="1" key="1">
    <citation type="journal article" date="2019" name="Sci. Rep.">
        <title>Draft genome of Tanacetum cinerariifolium, the natural source of mosquito coil.</title>
        <authorList>
            <person name="Yamashiro T."/>
            <person name="Shiraishi A."/>
            <person name="Satake H."/>
            <person name="Nakayama K."/>
        </authorList>
    </citation>
    <scope>NUCLEOTIDE SEQUENCE</scope>
</reference>
<accession>A0A699WXA9</accession>
<name>A0A699WXA9_TANCI</name>
<evidence type="ECO:0000313" key="1">
    <source>
        <dbReference type="EMBL" id="GFD51779.1"/>
    </source>
</evidence>
<feature type="non-terminal residue" evidence="1">
    <location>
        <position position="1"/>
    </location>
</feature>
<organism evidence="1">
    <name type="scientific">Tanacetum cinerariifolium</name>
    <name type="common">Dalmatian daisy</name>
    <name type="synonym">Chrysanthemum cinerariifolium</name>
    <dbReference type="NCBI Taxonomy" id="118510"/>
    <lineage>
        <taxon>Eukaryota</taxon>
        <taxon>Viridiplantae</taxon>
        <taxon>Streptophyta</taxon>
        <taxon>Embryophyta</taxon>
        <taxon>Tracheophyta</taxon>
        <taxon>Spermatophyta</taxon>
        <taxon>Magnoliopsida</taxon>
        <taxon>eudicotyledons</taxon>
        <taxon>Gunneridae</taxon>
        <taxon>Pentapetalae</taxon>
        <taxon>asterids</taxon>
        <taxon>campanulids</taxon>
        <taxon>Asterales</taxon>
        <taxon>Asteraceae</taxon>
        <taxon>Asteroideae</taxon>
        <taxon>Anthemideae</taxon>
        <taxon>Anthemidinae</taxon>
        <taxon>Tanacetum</taxon>
    </lineage>
</organism>
<comment type="caution">
    <text evidence="1">The sequence shown here is derived from an EMBL/GenBank/DDBJ whole genome shotgun (WGS) entry which is preliminary data.</text>
</comment>
<sequence>LSEAEGFILANHDTSRILPAESQRNTTDPLVAITDSLVAGYDSADESLVCNTFFLH</sequence>
<dbReference type="EMBL" id="BKCJ011774273">
    <property type="protein sequence ID" value="GFD51779.1"/>
    <property type="molecule type" value="Genomic_DNA"/>
</dbReference>
<gene>
    <name evidence="1" type="ORF">Tci_923748</name>
</gene>
<protein>
    <submittedName>
        <fullName evidence="1">Uncharacterized protein</fullName>
    </submittedName>
</protein>
<proteinExistence type="predicted"/>
<dbReference type="AlphaFoldDB" id="A0A699WXA9"/>